<dbReference type="CDD" id="cd00754">
    <property type="entry name" value="Ubl_MoaD"/>
    <property type="match status" value="1"/>
</dbReference>
<dbReference type="Pfam" id="PF02597">
    <property type="entry name" value="ThiS"/>
    <property type="match status" value="1"/>
</dbReference>
<dbReference type="InterPro" id="IPR012675">
    <property type="entry name" value="Beta-grasp_dom_sf"/>
</dbReference>
<dbReference type="InterPro" id="IPR003749">
    <property type="entry name" value="ThiS/MoaD-like"/>
</dbReference>
<dbReference type="GO" id="GO:1990133">
    <property type="term" value="C:molybdopterin adenylyltransferase complex"/>
    <property type="evidence" value="ECO:0007669"/>
    <property type="project" value="TreeGrafter"/>
</dbReference>
<dbReference type="OrthoDB" id="598356at2"/>
<dbReference type="GO" id="GO:0006777">
    <property type="term" value="P:Mo-molybdopterin cofactor biosynthetic process"/>
    <property type="evidence" value="ECO:0007669"/>
    <property type="project" value="InterPro"/>
</dbReference>
<evidence type="ECO:0000256" key="3">
    <source>
        <dbReference type="ARBA" id="ARBA00024247"/>
    </source>
</evidence>
<protein>
    <recommendedName>
        <fullName evidence="3">Molybdopterin synthase sulfur carrier subunit</fullName>
    </recommendedName>
</protein>
<accession>B3EPC2</accession>
<dbReference type="EMBL" id="CP001101">
    <property type="protein sequence ID" value="ACE05261.1"/>
    <property type="molecule type" value="Genomic_DNA"/>
</dbReference>
<evidence type="ECO:0000313" key="4">
    <source>
        <dbReference type="EMBL" id="ACE05261.1"/>
    </source>
</evidence>
<name>B3EPC2_CHLPB</name>
<sequence length="85" mass="9482">MIRRKTITVTVKCFSSARELLARDEFQMDIPEGSTIEVVEQEVRKLSPQLTKMPFMLALNMEYPAEGTLVKEGDELAIIPPVSGG</sequence>
<dbReference type="HOGENOM" id="CLU_114601_4_3_10"/>
<dbReference type="UniPathway" id="UPA00344"/>
<evidence type="ECO:0000256" key="1">
    <source>
        <dbReference type="ARBA" id="ARBA00022741"/>
    </source>
</evidence>
<dbReference type="GO" id="GO:0000166">
    <property type="term" value="F:nucleotide binding"/>
    <property type="evidence" value="ECO:0007669"/>
    <property type="project" value="UniProtKB-KW"/>
</dbReference>
<dbReference type="SUPFAM" id="SSF54285">
    <property type="entry name" value="MoaD/ThiS"/>
    <property type="match status" value="1"/>
</dbReference>
<dbReference type="AlphaFoldDB" id="B3EPC2"/>
<dbReference type="InterPro" id="IPR044672">
    <property type="entry name" value="MOCS2A"/>
</dbReference>
<reference evidence="4" key="1">
    <citation type="submission" date="2008-06" db="EMBL/GenBank/DDBJ databases">
        <title>Complete sequence of Chlorobium phaeobacteroides BS1.</title>
        <authorList>
            <consortium name="US DOE Joint Genome Institute"/>
            <person name="Lucas S."/>
            <person name="Copeland A."/>
            <person name="Lapidus A."/>
            <person name="Glavina del Rio T."/>
            <person name="Dalin E."/>
            <person name="Tice H."/>
            <person name="Bruce D."/>
            <person name="Goodwin L."/>
            <person name="Pitluck S."/>
            <person name="Schmutz J."/>
            <person name="Larimer F."/>
            <person name="Land M."/>
            <person name="Hauser L."/>
            <person name="Kyrpides N."/>
            <person name="Ovchinnikova G."/>
            <person name="Li T."/>
            <person name="Liu Z."/>
            <person name="Zhao F."/>
            <person name="Overmann J."/>
            <person name="Bryant D.A."/>
            <person name="Richardson P."/>
        </authorList>
    </citation>
    <scope>NUCLEOTIDE SEQUENCE [LARGE SCALE GENOMIC DNA]</scope>
    <source>
        <strain evidence="4">BS1</strain>
    </source>
</reference>
<dbReference type="eggNOG" id="COG1977">
    <property type="taxonomic scope" value="Bacteria"/>
</dbReference>
<dbReference type="InterPro" id="IPR016155">
    <property type="entry name" value="Mopterin_synth/thiamin_S_b"/>
</dbReference>
<organism evidence="4">
    <name type="scientific">Chlorobium phaeobacteroides (strain BS1)</name>
    <dbReference type="NCBI Taxonomy" id="331678"/>
    <lineage>
        <taxon>Bacteria</taxon>
        <taxon>Pseudomonadati</taxon>
        <taxon>Chlorobiota</taxon>
        <taxon>Chlorobiia</taxon>
        <taxon>Chlorobiales</taxon>
        <taxon>Chlorobiaceae</taxon>
        <taxon>Chlorobium/Pelodictyon group</taxon>
        <taxon>Chlorobium</taxon>
    </lineage>
</organism>
<dbReference type="PANTHER" id="PTHR33359">
    <property type="entry name" value="MOLYBDOPTERIN SYNTHASE SULFUR CARRIER SUBUNIT"/>
    <property type="match status" value="1"/>
</dbReference>
<dbReference type="Gene3D" id="3.10.20.30">
    <property type="match status" value="1"/>
</dbReference>
<proteinExistence type="inferred from homology"/>
<gene>
    <name evidence="4" type="ordered locus">Cphamn1_2360</name>
</gene>
<comment type="similarity">
    <text evidence="2">Belongs to the MoaD family.</text>
</comment>
<keyword evidence="1" id="KW-0547">Nucleotide-binding</keyword>
<dbReference type="PANTHER" id="PTHR33359:SF1">
    <property type="entry name" value="MOLYBDOPTERIN SYNTHASE SULFUR CARRIER SUBUNIT"/>
    <property type="match status" value="1"/>
</dbReference>
<dbReference type="STRING" id="331678.Cphamn1_2360"/>
<dbReference type="KEGG" id="cpb:Cphamn1_2360"/>
<evidence type="ECO:0000256" key="2">
    <source>
        <dbReference type="ARBA" id="ARBA00024200"/>
    </source>
</evidence>